<proteinExistence type="predicted"/>
<name>A0A377ZNY8_KLEPN</name>
<accession>A0A377ZNY8</accession>
<gene>
    <name evidence="1" type="ORF">NCTC204_00831</name>
</gene>
<evidence type="ECO:0000313" key="1">
    <source>
        <dbReference type="EMBL" id="STU74815.1"/>
    </source>
</evidence>
<sequence length="104" mass="11001">MPGHFDGRLVLGRQRQTNGVQLAFRETFDAVTGITEQHAAGAVAVHQHRDQLLARGLGIFAIAVGGLQQRLDILLADQIAQGIEFAIAQLVARSSSATASATGR</sequence>
<protein>
    <submittedName>
        <fullName evidence="1">Uncharacterized protein</fullName>
    </submittedName>
</protein>
<dbReference type="EMBL" id="UGMD01000002">
    <property type="protein sequence ID" value="STU74815.1"/>
    <property type="molecule type" value="Genomic_DNA"/>
</dbReference>
<dbReference type="Proteomes" id="UP000255192">
    <property type="component" value="Unassembled WGS sequence"/>
</dbReference>
<reference evidence="1 2" key="1">
    <citation type="submission" date="2018-06" db="EMBL/GenBank/DDBJ databases">
        <authorList>
            <consortium name="Pathogen Informatics"/>
            <person name="Doyle S."/>
        </authorList>
    </citation>
    <scope>NUCLEOTIDE SEQUENCE [LARGE SCALE GENOMIC DNA]</scope>
    <source>
        <strain evidence="1 2">NCTC204</strain>
    </source>
</reference>
<evidence type="ECO:0000313" key="2">
    <source>
        <dbReference type="Proteomes" id="UP000255192"/>
    </source>
</evidence>
<organism evidence="1 2">
    <name type="scientific">Klebsiella pneumoniae</name>
    <dbReference type="NCBI Taxonomy" id="573"/>
    <lineage>
        <taxon>Bacteria</taxon>
        <taxon>Pseudomonadati</taxon>
        <taxon>Pseudomonadota</taxon>
        <taxon>Gammaproteobacteria</taxon>
        <taxon>Enterobacterales</taxon>
        <taxon>Enterobacteriaceae</taxon>
        <taxon>Klebsiella/Raoultella group</taxon>
        <taxon>Klebsiella</taxon>
        <taxon>Klebsiella pneumoniae complex</taxon>
    </lineage>
</organism>
<dbReference type="AlphaFoldDB" id="A0A377ZNY8"/>